<dbReference type="OrthoDB" id="9815852at2"/>
<gene>
    <name evidence="2" type="ORF">BF93_17900</name>
</gene>
<keyword evidence="1" id="KW-0812">Transmembrane</keyword>
<accession>Z9JTE1</accession>
<organism evidence="2 3">
    <name type="scientific">Brachybacterium phenoliresistens</name>
    <dbReference type="NCBI Taxonomy" id="396014"/>
    <lineage>
        <taxon>Bacteria</taxon>
        <taxon>Bacillati</taxon>
        <taxon>Actinomycetota</taxon>
        <taxon>Actinomycetes</taxon>
        <taxon>Micrococcales</taxon>
        <taxon>Dermabacteraceae</taxon>
        <taxon>Brachybacterium</taxon>
    </lineage>
</organism>
<feature type="transmembrane region" description="Helical" evidence="1">
    <location>
        <begin position="194"/>
        <end position="213"/>
    </location>
</feature>
<feature type="transmembrane region" description="Helical" evidence="1">
    <location>
        <begin position="136"/>
        <end position="156"/>
    </location>
</feature>
<reference evidence="2 3" key="1">
    <citation type="submission" date="2014-02" db="EMBL/GenBank/DDBJ databases">
        <title>Genome sequence of Brachybacterium phenoliresistens strain W13A50.</title>
        <authorList>
            <person name="Wang X."/>
        </authorList>
    </citation>
    <scope>NUCLEOTIDE SEQUENCE [LARGE SCALE GENOMIC DNA]</scope>
    <source>
        <strain evidence="2 3">W13A50</strain>
    </source>
</reference>
<evidence type="ECO:0008006" key="4">
    <source>
        <dbReference type="Google" id="ProtNLM"/>
    </source>
</evidence>
<dbReference type="AlphaFoldDB" id="Z9JTE1"/>
<keyword evidence="1" id="KW-0472">Membrane</keyword>
<feature type="transmembrane region" description="Helical" evidence="1">
    <location>
        <begin position="225"/>
        <end position="245"/>
    </location>
</feature>
<name>Z9JTE1_9MICO</name>
<sequence>MNVIDSYLDTLFDPYPRSTRMREARAELRAMMEDKQQALLGQGLSESQAVGRVIAEFGSLEEVAPELGIGPELSGAAPQGPPLLSRSRAEDYVSAVRATRHLQALGVSLFVLCPVPLLGLLALASSSTTDPSHLAVLVGLIALLVMVTAGVLVLVLRGSRLGDFEDIEEGRFTPTQEIRDFAAELRREHRSRAAVAQGIAISLWILCAVPILVTALLSTGEDDTMPLYGVCLTLIMVAAGLWVMIRGAWGPSTAETLENECDEMPESSSNPVIRTIAAVYWPVCTAIYLAWSFISGDWGSTWIVWPVAGVLYGALWAVNSALHGSQPRNQAR</sequence>
<feature type="transmembrane region" description="Helical" evidence="1">
    <location>
        <begin position="272"/>
        <end position="291"/>
    </location>
</feature>
<dbReference type="RefSeq" id="WP_038372316.1">
    <property type="nucleotide sequence ID" value="NZ_KK069994.1"/>
</dbReference>
<dbReference type="STRING" id="396014.BF93_17900"/>
<dbReference type="HOGENOM" id="CLU_060318_2_0_11"/>
<dbReference type="EMBL" id="JDYK01000009">
    <property type="protein sequence ID" value="EWS81051.1"/>
    <property type="molecule type" value="Genomic_DNA"/>
</dbReference>
<dbReference type="PATRIC" id="fig|396014.3.peg.1917"/>
<proteinExistence type="predicted"/>
<dbReference type="InterPro" id="IPR047928">
    <property type="entry name" value="Perm_prefix_1"/>
</dbReference>
<dbReference type="NCBIfam" id="NF038403">
    <property type="entry name" value="perm_prefix_1"/>
    <property type="match status" value="1"/>
</dbReference>
<feature type="transmembrane region" description="Helical" evidence="1">
    <location>
        <begin position="303"/>
        <end position="322"/>
    </location>
</feature>
<evidence type="ECO:0000313" key="3">
    <source>
        <dbReference type="Proteomes" id="UP000023067"/>
    </source>
</evidence>
<keyword evidence="1" id="KW-1133">Transmembrane helix</keyword>
<protein>
    <recommendedName>
        <fullName evidence="4">XRE family transcriptional regulator</fullName>
    </recommendedName>
</protein>
<keyword evidence="3" id="KW-1185">Reference proteome</keyword>
<comment type="caution">
    <text evidence="2">The sequence shown here is derived from an EMBL/GenBank/DDBJ whole genome shotgun (WGS) entry which is preliminary data.</text>
</comment>
<evidence type="ECO:0000256" key="1">
    <source>
        <dbReference type="SAM" id="Phobius"/>
    </source>
</evidence>
<evidence type="ECO:0000313" key="2">
    <source>
        <dbReference type="EMBL" id="EWS81051.1"/>
    </source>
</evidence>
<feature type="transmembrane region" description="Helical" evidence="1">
    <location>
        <begin position="104"/>
        <end position="124"/>
    </location>
</feature>
<dbReference type="Proteomes" id="UP000023067">
    <property type="component" value="Unassembled WGS sequence"/>
</dbReference>
<dbReference type="eggNOG" id="COG1396">
    <property type="taxonomic scope" value="Bacteria"/>
</dbReference>